<dbReference type="Proteomes" id="UP000037751">
    <property type="component" value="Unassembled WGS sequence"/>
</dbReference>
<dbReference type="Gene3D" id="3.30.230.10">
    <property type="match status" value="1"/>
</dbReference>
<dbReference type="EMBL" id="LGAV01000001">
    <property type="protein sequence ID" value="KOS16347.1"/>
    <property type="molecule type" value="Genomic_DNA"/>
</dbReference>
<protein>
    <submittedName>
        <fullName evidence="1">Uncharacterized protein</fullName>
    </submittedName>
</protein>
<comment type="caution">
    <text evidence="1">The sequence shown here is derived from an EMBL/GenBank/DDBJ whole genome shotgun (WGS) entry which is preliminary data.</text>
</comment>
<accession>A0A0M8MTC7</accession>
<dbReference type="OrthoDB" id="3365574at2759"/>
<reference evidence="1 2" key="1">
    <citation type="submission" date="2015-07" db="EMBL/GenBank/DDBJ databases">
        <title>Draft Genome Sequence of Malassezia furfur CBS1878 and Malassezia pachydermatis CBS1879.</title>
        <authorList>
            <person name="Triana S."/>
            <person name="Ohm R."/>
            <person name="Gonzalez A."/>
            <person name="DeCock H."/>
            <person name="Restrepo S."/>
            <person name="Celis A."/>
        </authorList>
    </citation>
    <scope>NUCLEOTIDE SEQUENCE [LARGE SCALE GENOMIC DNA]</scope>
    <source>
        <strain evidence="1 2">CBS 1879</strain>
    </source>
</reference>
<evidence type="ECO:0000313" key="2">
    <source>
        <dbReference type="Proteomes" id="UP000037751"/>
    </source>
</evidence>
<dbReference type="InterPro" id="IPR014721">
    <property type="entry name" value="Ribsml_uS5_D2-typ_fold_subgr"/>
</dbReference>
<organism evidence="1 2">
    <name type="scientific">Malassezia pachydermatis</name>
    <dbReference type="NCBI Taxonomy" id="77020"/>
    <lineage>
        <taxon>Eukaryota</taxon>
        <taxon>Fungi</taxon>
        <taxon>Dikarya</taxon>
        <taxon>Basidiomycota</taxon>
        <taxon>Ustilaginomycotina</taxon>
        <taxon>Malasseziomycetes</taxon>
        <taxon>Malasseziales</taxon>
        <taxon>Malasseziaceae</taxon>
        <taxon>Malassezia</taxon>
    </lineage>
</organism>
<proteinExistence type="predicted"/>
<evidence type="ECO:0000313" key="1">
    <source>
        <dbReference type="EMBL" id="KOS16347.1"/>
    </source>
</evidence>
<gene>
    <name evidence="1" type="ORF">Malapachy_3163</name>
</gene>
<sequence>MTNPVRLVRLAPAAFQPPSSMVMMHRPPLAQYRCTYFNLNMYPLRSPPTPTSSTTRMPPMLGPTWLPYPPTSSTHEPRHLRRYAAYMNPSTVHTPQCHVAVMIGKKRVHKHAVVRNRCRTRLLAALQALLQEDRLPALPIHSGTASIYYAPWTDLQRHLRRALNAVSTTLSSRARS</sequence>
<dbReference type="AlphaFoldDB" id="A0A0M8MTC7"/>
<dbReference type="RefSeq" id="XP_017993979.1">
    <property type="nucleotide sequence ID" value="XM_018137641.1"/>
</dbReference>
<keyword evidence="2" id="KW-1185">Reference proteome</keyword>
<dbReference type="STRING" id="77020.A0A0M8MTC7"/>
<dbReference type="VEuPathDB" id="FungiDB:Malapachy_3163"/>
<dbReference type="GeneID" id="28729517"/>
<name>A0A0M8MTC7_9BASI</name>